<dbReference type="Pfam" id="PF01607">
    <property type="entry name" value="CBM_14"/>
    <property type="match status" value="2"/>
</dbReference>
<dbReference type="InterPro" id="IPR002557">
    <property type="entry name" value="Chitin-bd_dom"/>
</dbReference>
<dbReference type="GO" id="GO:0008061">
    <property type="term" value="F:chitin binding"/>
    <property type="evidence" value="ECO:0007669"/>
    <property type="project" value="InterPro"/>
</dbReference>
<proteinExistence type="predicted"/>
<reference evidence="3" key="1">
    <citation type="journal article" date="2019" name="bioRxiv">
        <title>The Genome of the Zebra Mussel, Dreissena polymorpha: A Resource for Invasive Species Research.</title>
        <authorList>
            <person name="McCartney M.A."/>
            <person name="Auch B."/>
            <person name="Kono T."/>
            <person name="Mallez S."/>
            <person name="Zhang Y."/>
            <person name="Obille A."/>
            <person name="Becker A."/>
            <person name="Abrahante J.E."/>
            <person name="Garbe J."/>
            <person name="Badalamenti J.P."/>
            <person name="Herman A."/>
            <person name="Mangelson H."/>
            <person name="Liachko I."/>
            <person name="Sullivan S."/>
            <person name="Sone E.D."/>
            <person name="Koren S."/>
            <person name="Silverstein K.A.T."/>
            <person name="Beckman K.B."/>
            <person name="Gohl D.M."/>
        </authorList>
    </citation>
    <scope>NUCLEOTIDE SEQUENCE</scope>
    <source>
        <strain evidence="3">Duluth1</strain>
        <tissue evidence="3">Whole animal</tissue>
    </source>
</reference>
<reference evidence="3" key="2">
    <citation type="submission" date="2020-11" db="EMBL/GenBank/DDBJ databases">
        <authorList>
            <person name="McCartney M.A."/>
            <person name="Auch B."/>
            <person name="Kono T."/>
            <person name="Mallez S."/>
            <person name="Becker A."/>
            <person name="Gohl D.M."/>
            <person name="Silverstein K.A.T."/>
            <person name="Koren S."/>
            <person name="Bechman K.B."/>
            <person name="Herman A."/>
            <person name="Abrahante J.E."/>
            <person name="Garbe J."/>
        </authorList>
    </citation>
    <scope>NUCLEOTIDE SEQUENCE</scope>
    <source>
        <strain evidence="3">Duluth1</strain>
        <tissue evidence="3">Whole animal</tissue>
    </source>
</reference>
<name>A0A9D4MSK0_DREPO</name>
<feature type="signal peptide" evidence="1">
    <location>
        <begin position="1"/>
        <end position="19"/>
    </location>
</feature>
<evidence type="ECO:0000313" key="4">
    <source>
        <dbReference type="Proteomes" id="UP000828390"/>
    </source>
</evidence>
<dbReference type="SUPFAM" id="SSF49899">
    <property type="entry name" value="Concanavalin A-like lectins/glucanases"/>
    <property type="match status" value="1"/>
</dbReference>
<keyword evidence="4" id="KW-1185">Reference proteome</keyword>
<organism evidence="3 4">
    <name type="scientific">Dreissena polymorpha</name>
    <name type="common">Zebra mussel</name>
    <name type="synonym">Mytilus polymorpha</name>
    <dbReference type="NCBI Taxonomy" id="45954"/>
    <lineage>
        <taxon>Eukaryota</taxon>
        <taxon>Metazoa</taxon>
        <taxon>Spiralia</taxon>
        <taxon>Lophotrochozoa</taxon>
        <taxon>Mollusca</taxon>
        <taxon>Bivalvia</taxon>
        <taxon>Autobranchia</taxon>
        <taxon>Heteroconchia</taxon>
        <taxon>Euheterodonta</taxon>
        <taxon>Imparidentia</taxon>
        <taxon>Neoheterodontei</taxon>
        <taxon>Myida</taxon>
        <taxon>Dreissenoidea</taxon>
        <taxon>Dreissenidae</taxon>
        <taxon>Dreissena</taxon>
    </lineage>
</organism>
<evidence type="ECO:0000256" key="1">
    <source>
        <dbReference type="SAM" id="SignalP"/>
    </source>
</evidence>
<comment type="caution">
    <text evidence="3">The sequence shown here is derived from an EMBL/GenBank/DDBJ whole genome shotgun (WGS) entry which is preliminary data.</text>
</comment>
<dbReference type="PROSITE" id="PS50940">
    <property type="entry name" value="CHIT_BIND_II"/>
    <property type="match status" value="2"/>
</dbReference>
<dbReference type="InterPro" id="IPR013320">
    <property type="entry name" value="ConA-like_dom_sf"/>
</dbReference>
<keyword evidence="1" id="KW-0732">Signal</keyword>
<evidence type="ECO:0000313" key="3">
    <source>
        <dbReference type="EMBL" id="KAH3881034.1"/>
    </source>
</evidence>
<feature type="domain" description="Chitin-binding type-2" evidence="2">
    <location>
        <begin position="89"/>
        <end position="146"/>
    </location>
</feature>
<dbReference type="AlphaFoldDB" id="A0A9D4MSK0"/>
<feature type="domain" description="Chitin-binding type-2" evidence="2">
    <location>
        <begin position="23"/>
        <end position="87"/>
    </location>
</feature>
<protein>
    <recommendedName>
        <fullName evidence="2">Chitin-binding type-2 domain-containing protein</fullName>
    </recommendedName>
</protein>
<dbReference type="EMBL" id="JAIWYP010000001">
    <property type="protein sequence ID" value="KAH3881034.1"/>
    <property type="molecule type" value="Genomic_DNA"/>
</dbReference>
<feature type="chain" id="PRO_5038887756" description="Chitin-binding type-2 domain-containing protein" evidence="1">
    <location>
        <begin position="20"/>
        <end position="409"/>
    </location>
</feature>
<dbReference type="Gene3D" id="2.170.140.10">
    <property type="entry name" value="Chitin binding domain"/>
    <property type="match status" value="1"/>
</dbReference>
<dbReference type="GO" id="GO:0005576">
    <property type="term" value="C:extracellular region"/>
    <property type="evidence" value="ECO:0007669"/>
    <property type="project" value="InterPro"/>
</dbReference>
<gene>
    <name evidence="3" type="ORF">DPMN_004958</name>
</gene>
<dbReference type="SUPFAM" id="SSF57625">
    <property type="entry name" value="Invertebrate chitin-binding proteins"/>
    <property type="match status" value="2"/>
</dbReference>
<evidence type="ECO:0000259" key="2">
    <source>
        <dbReference type="PROSITE" id="PS50940"/>
    </source>
</evidence>
<dbReference type="Proteomes" id="UP000828390">
    <property type="component" value="Unassembled WGS sequence"/>
</dbReference>
<sequence length="409" mass="44978">MTKLSLILTMSLCSFTTQSKPVDDVCSHWSLQNGVAFFSHQDCDKFIQCYQYGLGKVVGVVQQCGFGTEWNQDLLTCVASSISTCPPSSDKCYQLTNGEVRKAVGNCRGFWVCNNGDSVPKCCPMGQYYNETTGCTDVEIDTECNARCFNDYPFPDKFNGTTEMTTTTKKPCLIKRIVPDIPMQYEEYIVGLGWISRPCPAGLLYVQDDCECTKVVAVSKPSACSREIYLPFNNSHYDQSGKNNYILNENVVVANGKAVFNGYTSQLVIPRFTNVDASTIVVKVLYTSDHEKLTQSQTILSNSNCDQGSSIVITEGSGTVNYTVGTMKGETIFENTVSVPQTASQEKDIVFSFNKGVLKGKLGNNEMVLENQPGHLRSVRCALHIGNSDNVSGGWFKGAIEELSIYLCA</sequence>
<accession>A0A9D4MSK0</accession>
<dbReference type="SMART" id="SM00494">
    <property type="entry name" value="ChtBD2"/>
    <property type="match status" value="2"/>
</dbReference>
<dbReference type="InterPro" id="IPR036508">
    <property type="entry name" value="Chitin-bd_dom_sf"/>
</dbReference>